<evidence type="ECO:0000256" key="4">
    <source>
        <dbReference type="RuleBase" id="RU003330"/>
    </source>
</evidence>
<evidence type="ECO:0000313" key="5">
    <source>
        <dbReference type="EMBL" id="KAK6178620.1"/>
    </source>
</evidence>
<dbReference type="SUPFAM" id="SSF52540">
    <property type="entry name" value="P-loop containing nucleoside triphosphate hydrolases"/>
    <property type="match status" value="1"/>
</dbReference>
<dbReference type="Gene3D" id="3.40.50.300">
    <property type="entry name" value="P-loop containing nucleotide triphosphate hydrolases"/>
    <property type="match status" value="1"/>
</dbReference>
<evidence type="ECO:0000256" key="1">
    <source>
        <dbReference type="ARBA" id="ARBA00022679"/>
    </source>
</evidence>
<dbReference type="GO" id="GO:0006139">
    <property type="term" value="P:nucleobase-containing compound metabolic process"/>
    <property type="evidence" value="ECO:0007669"/>
    <property type="project" value="InterPro"/>
</dbReference>
<dbReference type="GO" id="GO:0005524">
    <property type="term" value="F:ATP binding"/>
    <property type="evidence" value="ECO:0007669"/>
    <property type="project" value="InterPro"/>
</dbReference>
<dbReference type="CDD" id="cd01428">
    <property type="entry name" value="ADK"/>
    <property type="match status" value="1"/>
</dbReference>
<proteinExistence type="inferred from homology"/>
<evidence type="ECO:0000313" key="6">
    <source>
        <dbReference type="Proteomes" id="UP001347796"/>
    </source>
</evidence>
<evidence type="ECO:0000256" key="3">
    <source>
        <dbReference type="ARBA" id="ARBA00022777"/>
    </source>
</evidence>
<comment type="similarity">
    <text evidence="4">Belongs to the adenylate kinase family.</text>
</comment>
<dbReference type="PANTHER" id="PTHR23359">
    <property type="entry name" value="NUCLEOTIDE KINASE"/>
    <property type="match status" value="1"/>
</dbReference>
<dbReference type="Pfam" id="PF00406">
    <property type="entry name" value="ADK"/>
    <property type="match status" value="1"/>
</dbReference>
<dbReference type="AlphaFoldDB" id="A0AAN8PXH7"/>
<dbReference type="InterPro" id="IPR000850">
    <property type="entry name" value="Adenylat/UMP-CMP_kin"/>
</dbReference>
<keyword evidence="2" id="KW-0547">Nucleotide-binding</keyword>
<reference evidence="5 6" key="1">
    <citation type="submission" date="2024-01" db="EMBL/GenBank/DDBJ databases">
        <title>The genome of the rayed Mediterranean limpet Patella caerulea (Linnaeus, 1758).</title>
        <authorList>
            <person name="Anh-Thu Weber A."/>
            <person name="Halstead-Nussloch G."/>
        </authorList>
    </citation>
    <scope>NUCLEOTIDE SEQUENCE [LARGE SCALE GENOMIC DNA]</scope>
    <source>
        <strain evidence="5">AATW-2023a</strain>
        <tissue evidence="5">Whole specimen</tissue>
    </source>
</reference>
<comment type="caution">
    <text evidence="5">The sequence shown here is derived from an EMBL/GenBank/DDBJ whole genome shotgun (WGS) entry which is preliminary data.</text>
</comment>
<dbReference type="EMBL" id="JAZGQO010000008">
    <property type="protein sequence ID" value="KAK6178620.1"/>
    <property type="molecule type" value="Genomic_DNA"/>
</dbReference>
<gene>
    <name evidence="5" type="ORF">SNE40_011152</name>
</gene>
<evidence type="ECO:0008006" key="7">
    <source>
        <dbReference type="Google" id="ProtNLM"/>
    </source>
</evidence>
<name>A0AAN8PXH7_PATCE</name>
<keyword evidence="3 4" id="KW-0418">Kinase</keyword>
<dbReference type="GO" id="GO:0019205">
    <property type="term" value="F:nucleobase-containing compound kinase activity"/>
    <property type="evidence" value="ECO:0007669"/>
    <property type="project" value="InterPro"/>
</dbReference>
<dbReference type="PRINTS" id="PR00094">
    <property type="entry name" value="ADENYLTKNASE"/>
</dbReference>
<accession>A0AAN8PXH7</accession>
<dbReference type="InterPro" id="IPR027417">
    <property type="entry name" value="P-loop_NTPase"/>
</dbReference>
<evidence type="ECO:0000256" key="2">
    <source>
        <dbReference type="ARBA" id="ARBA00022741"/>
    </source>
</evidence>
<sequence length="97" mass="10569">MISKIFRTIIIGPPGSGKGTISSRIVKDFGMKHLSSGDILRKQILDGTAAGSTAKQFIDNGQLVPDKFMVQLIINELQNIQGNSWLLDGFMSQFCSP</sequence>
<organism evidence="5 6">
    <name type="scientific">Patella caerulea</name>
    <name type="common">Rayed Mediterranean limpet</name>
    <dbReference type="NCBI Taxonomy" id="87958"/>
    <lineage>
        <taxon>Eukaryota</taxon>
        <taxon>Metazoa</taxon>
        <taxon>Spiralia</taxon>
        <taxon>Lophotrochozoa</taxon>
        <taxon>Mollusca</taxon>
        <taxon>Gastropoda</taxon>
        <taxon>Patellogastropoda</taxon>
        <taxon>Patelloidea</taxon>
        <taxon>Patellidae</taxon>
        <taxon>Patella</taxon>
    </lineage>
</organism>
<dbReference type="Proteomes" id="UP001347796">
    <property type="component" value="Unassembled WGS sequence"/>
</dbReference>
<keyword evidence="1 4" id="KW-0808">Transferase</keyword>
<protein>
    <recommendedName>
        <fullName evidence="7">Adenylate kinase</fullName>
    </recommendedName>
</protein>
<keyword evidence="6" id="KW-1185">Reference proteome</keyword>